<gene>
    <name evidence="1" type="ORF">SAMN05444165_0082</name>
</gene>
<proteinExistence type="predicted"/>
<keyword evidence="2" id="KW-1185">Reference proteome</keyword>
<evidence type="ECO:0000313" key="1">
    <source>
        <dbReference type="EMBL" id="SIN92061.1"/>
    </source>
</evidence>
<dbReference type="Proteomes" id="UP000185151">
    <property type="component" value="Unassembled WGS sequence"/>
</dbReference>
<evidence type="ECO:0000313" key="2">
    <source>
        <dbReference type="Proteomes" id="UP000185151"/>
    </source>
</evidence>
<name>A0A1N6F9V2_9BURK</name>
<organism evidence="1 2">
    <name type="scientific">Paraburkholderia phenazinium</name>
    <dbReference type="NCBI Taxonomy" id="60549"/>
    <lineage>
        <taxon>Bacteria</taxon>
        <taxon>Pseudomonadati</taxon>
        <taxon>Pseudomonadota</taxon>
        <taxon>Betaproteobacteria</taxon>
        <taxon>Burkholderiales</taxon>
        <taxon>Burkholderiaceae</taxon>
        <taxon>Paraburkholderia</taxon>
    </lineage>
</organism>
<dbReference type="AlphaFoldDB" id="A0A1N6F9V2"/>
<protein>
    <submittedName>
        <fullName evidence="1">Uncharacterized protein</fullName>
    </submittedName>
</protein>
<accession>A0A1N6F9V2</accession>
<reference evidence="1 2" key="1">
    <citation type="submission" date="2016-11" db="EMBL/GenBank/DDBJ databases">
        <authorList>
            <person name="Jaros S."/>
            <person name="Januszkiewicz K."/>
            <person name="Wedrychowicz H."/>
        </authorList>
    </citation>
    <scope>NUCLEOTIDE SEQUENCE [LARGE SCALE GENOMIC DNA]</scope>
    <source>
        <strain evidence="1 2">GAS95</strain>
    </source>
</reference>
<dbReference type="EMBL" id="FSRU01000001">
    <property type="protein sequence ID" value="SIN92061.1"/>
    <property type="molecule type" value="Genomic_DNA"/>
</dbReference>
<dbReference type="RefSeq" id="WP_074293718.1">
    <property type="nucleotide sequence ID" value="NZ_FSRU01000001.1"/>
</dbReference>
<dbReference type="OrthoDB" id="8636230at2"/>
<sequence length="139" mass="15379">MDDAWQFQVRITASAALAASLRGDPSSGTYAPLGDVLRKYHASLKCQFDAFADYVSEAERVGPEHYPLYHWTRETIEKPKKKARYLRSFTLYVDGEEVYSKAIADALQAELNALVGAGGIENVVKFDTNPANSPQPPAR</sequence>